<dbReference type="EMBL" id="OV696701">
    <property type="protein sequence ID" value="CAH1248443.1"/>
    <property type="molecule type" value="Genomic_DNA"/>
</dbReference>
<dbReference type="AlphaFoldDB" id="A0A8J9Z621"/>
<protein>
    <submittedName>
        <fullName evidence="1">Hypp8150 protein</fullName>
    </submittedName>
</protein>
<dbReference type="InterPro" id="IPR027124">
    <property type="entry name" value="Swc5/CFDP1/2"/>
</dbReference>
<gene>
    <name evidence="1" type="primary">Hypp8150</name>
    <name evidence="1" type="ORF">BLAG_LOCUS9780</name>
</gene>
<evidence type="ECO:0000313" key="2">
    <source>
        <dbReference type="Proteomes" id="UP000838412"/>
    </source>
</evidence>
<dbReference type="SUPFAM" id="SSF56219">
    <property type="entry name" value="DNase I-like"/>
    <property type="match status" value="1"/>
</dbReference>
<sequence length="315" mass="36128">MSVQNYDQHFVILCAFCSCPFPVYLSFYEELDCLISAIPKANKVIILGDLNARVGQDCQTWNGANGHHGVGKCNSNGLLLLKLCLLHELLITNTLFRLPMRKRTSWVHPRSKHWHLIDFVITRKRDRQDVKVTKAMCGAECWTDHRLIASVEDDWSTLKKTVNTTAFQHLGTTKRRNQDWFDENDAQISSLLTEKHRLHRLTMNDPASTCKKAAFKNIRRGCQQRLRKMQEDWLSKEADEIQSFAGRKDSKSFYDAIRALYGPQRSSSFPLLSADGRTLITDRAKILERWASQSALRRLKSCSNHVLARPTSSPP</sequence>
<dbReference type="Gene3D" id="3.60.10.10">
    <property type="entry name" value="Endonuclease/exonuclease/phosphatase"/>
    <property type="match status" value="1"/>
</dbReference>
<dbReference type="PANTHER" id="PTHR23227">
    <property type="entry name" value="BUCENTAUR RELATED"/>
    <property type="match status" value="1"/>
</dbReference>
<dbReference type="PANTHER" id="PTHR23227:SF84">
    <property type="entry name" value="ENDONUCLEASE_EXONUCLEASE_PHOSPHATASE DOMAIN-CONTAINING PROTEIN"/>
    <property type="match status" value="1"/>
</dbReference>
<dbReference type="OrthoDB" id="6144240at2759"/>
<proteinExistence type="predicted"/>
<dbReference type="Proteomes" id="UP000838412">
    <property type="component" value="Chromosome 16"/>
</dbReference>
<reference evidence="1" key="1">
    <citation type="submission" date="2022-01" db="EMBL/GenBank/DDBJ databases">
        <authorList>
            <person name="Braso-Vives M."/>
        </authorList>
    </citation>
    <scope>NUCLEOTIDE SEQUENCE</scope>
</reference>
<evidence type="ECO:0000313" key="1">
    <source>
        <dbReference type="EMBL" id="CAH1248443.1"/>
    </source>
</evidence>
<accession>A0A8J9Z621</accession>
<organism evidence="1 2">
    <name type="scientific">Branchiostoma lanceolatum</name>
    <name type="common">Common lancelet</name>
    <name type="synonym">Amphioxus lanceolatum</name>
    <dbReference type="NCBI Taxonomy" id="7740"/>
    <lineage>
        <taxon>Eukaryota</taxon>
        <taxon>Metazoa</taxon>
        <taxon>Chordata</taxon>
        <taxon>Cephalochordata</taxon>
        <taxon>Leptocardii</taxon>
        <taxon>Amphioxiformes</taxon>
        <taxon>Branchiostomatidae</taxon>
        <taxon>Branchiostoma</taxon>
    </lineage>
</organism>
<dbReference type="InterPro" id="IPR036691">
    <property type="entry name" value="Endo/exonu/phosph_ase_sf"/>
</dbReference>
<keyword evidence="2" id="KW-1185">Reference proteome</keyword>
<name>A0A8J9Z621_BRALA</name>